<evidence type="ECO:0000313" key="10">
    <source>
        <dbReference type="EMBL" id="SDQ61909.1"/>
    </source>
</evidence>
<dbReference type="STRING" id="553311.SAMN05216231_2186"/>
<dbReference type="InterPro" id="IPR015655">
    <property type="entry name" value="PP2C"/>
</dbReference>
<gene>
    <name evidence="10" type="ORF">SAMN05216231_2186</name>
</gene>
<evidence type="ECO:0000256" key="3">
    <source>
        <dbReference type="ARBA" id="ARBA00022723"/>
    </source>
</evidence>
<evidence type="ECO:0000256" key="2">
    <source>
        <dbReference type="ARBA" id="ARBA00013081"/>
    </source>
</evidence>
<dbReference type="Pfam" id="PF13672">
    <property type="entry name" value="PP2C_2"/>
    <property type="match status" value="1"/>
</dbReference>
<dbReference type="PROSITE" id="PS51746">
    <property type="entry name" value="PPM_2"/>
    <property type="match status" value="1"/>
</dbReference>
<dbReference type="SMART" id="SM00332">
    <property type="entry name" value="PP2Cc"/>
    <property type="match status" value="1"/>
</dbReference>
<dbReference type="SMART" id="SM00331">
    <property type="entry name" value="PP2C_SIG"/>
    <property type="match status" value="1"/>
</dbReference>
<keyword evidence="3" id="KW-0479">Metal-binding</keyword>
<evidence type="ECO:0000256" key="4">
    <source>
        <dbReference type="ARBA" id="ARBA00022801"/>
    </source>
</evidence>
<keyword evidence="4" id="KW-0378">Hydrolase</keyword>
<accession>A0A1H1CCV2</accession>
<dbReference type="AlphaFoldDB" id="A0A1H1CCV2"/>
<dbReference type="PANTHER" id="PTHR47992">
    <property type="entry name" value="PROTEIN PHOSPHATASE"/>
    <property type="match status" value="1"/>
</dbReference>
<dbReference type="FunFam" id="3.60.40.10:FF:000002">
    <property type="entry name" value="Serine/threonine phosphatase stp"/>
    <property type="match status" value="1"/>
</dbReference>
<dbReference type="EC" id="3.1.3.16" evidence="2"/>
<dbReference type="GO" id="GO:0004722">
    <property type="term" value="F:protein serine/threonine phosphatase activity"/>
    <property type="evidence" value="ECO:0007669"/>
    <property type="project" value="UniProtKB-EC"/>
</dbReference>
<evidence type="ECO:0000256" key="6">
    <source>
        <dbReference type="ARBA" id="ARBA00023211"/>
    </source>
</evidence>
<dbReference type="Proteomes" id="UP000199444">
    <property type="component" value="Unassembled WGS sequence"/>
</dbReference>
<evidence type="ECO:0000256" key="1">
    <source>
        <dbReference type="ARBA" id="ARBA00001936"/>
    </source>
</evidence>
<evidence type="ECO:0000256" key="7">
    <source>
        <dbReference type="ARBA" id="ARBA00047761"/>
    </source>
</evidence>
<sequence>MLLKSSTALWGDRMKGKFLTDKGQIRNHNEDSGGVFYNQSDQMLVIVADGMGGHQAGDVASQMATSVIQKKWEECNQLNSPEETEVWLSKSIQEINNSIFEQANTDEECQGMGTTVVIAVCTENFATISHVGDSRGYILNETGFKQLTEDHSLVNELVRSGQISKDDAEQHPRKNVLLKALGTDINIIADTKSIGWEHGDKLLLCSDGLTNKVTDKELFQFTQLEKGLESSGNEMIKLANERGGEDNISLVIVHHDSTEKEGES</sequence>
<evidence type="ECO:0000256" key="5">
    <source>
        <dbReference type="ARBA" id="ARBA00022912"/>
    </source>
</evidence>
<dbReference type="InterPro" id="IPR001932">
    <property type="entry name" value="PPM-type_phosphatase-like_dom"/>
</dbReference>
<dbReference type="InterPro" id="IPR036457">
    <property type="entry name" value="PPM-type-like_dom_sf"/>
</dbReference>
<dbReference type="Gene3D" id="3.60.40.10">
    <property type="entry name" value="PPM-type phosphatase domain"/>
    <property type="match status" value="1"/>
</dbReference>
<keyword evidence="5" id="KW-0904">Protein phosphatase</keyword>
<evidence type="ECO:0000256" key="8">
    <source>
        <dbReference type="ARBA" id="ARBA00048336"/>
    </source>
</evidence>
<dbReference type="EMBL" id="FNKD01000002">
    <property type="protein sequence ID" value="SDQ61909.1"/>
    <property type="molecule type" value="Genomic_DNA"/>
</dbReference>
<comment type="catalytic activity">
    <reaction evidence="7">
        <text>O-phospho-L-seryl-[protein] + H2O = L-seryl-[protein] + phosphate</text>
        <dbReference type="Rhea" id="RHEA:20629"/>
        <dbReference type="Rhea" id="RHEA-COMP:9863"/>
        <dbReference type="Rhea" id="RHEA-COMP:11604"/>
        <dbReference type="ChEBI" id="CHEBI:15377"/>
        <dbReference type="ChEBI" id="CHEBI:29999"/>
        <dbReference type="ChEBI" id="CHEBI:43474"/>
        <dbReference type="ChEBI" id="CHEBI:83421"/>
        <dbReference type="EC" id="3.1.3.16"/>
    </reaction>
</comment>
<feature type="domain" description="PPM-type phosphatase" evidence="9">
    <location>
        <begin position="6"/>
        <end position="255"/>
    </location>
</feature>
<dbReference type="SUPFAM" id="SSF81606">
    <property type="entry name" value="PP2C-like"/>
    <property type="match status" value="1"/>
</dbReference>
<dbReference type="CDD" id="cd00143">
    <property type="entry name" value="PP2Cc"/>
    <property type="match status" value="1"/>
</dbReference>
<dbReference type="GO" id="GO:0046872">
    <property type="term" value="F:metal ion binding"/>
    <property type="evidence" value="ECO:0007669"/>
    <property type="project" value="UniProtKB-KW"/>
</dbReference>
<keyword evidence="11" id="KW-1185">Reference proteome</keyword>
<comment type="catalytic activity">
    <reaction evidence="8">
        <text>O-phospho-L-threonyl-[protein] + H2O = L-threonyl-[protein] + phosphate</text>
        <dbReference type="Rhea" id="RHEA:47004"/>
        <dbReference type="Rhea" id="RHEA-COMP:11060"/>
        <dbReference type="Rhea" id="RHEA-COMP:11605"/>
        <dbReference type="ChEBI" id="CHEBI:15377"/>
        <dbReference type="ChEBI" id="CHEBI:30013"/>
        <dbReference type="ChEBI" id="CHEBI:43474"/>
        <dbReference type="ChEBI" id="CHEBI:61977"/>
        <dbReference type="EC" id="3.1.3.16"/>
    </reaction>
</comment>
<keyword evidence="6" id="KW-0464">Manganese</keyword>
<reference evidence="10 11" key="1">
    <citation type="submission" date="2016-10" db="EMBL/GenBank/DDBJ databases">
        <authorList>
            <person name="de Groot N.N."/>
        </authorList>
    </citation>
    <scope>NUCLEOTIDE SEQUENCE [LARGE SCALE GENOMIC DNA]</scope>
    <source>
        <strain evidence="10 11">CGMCC 1.10449</strain>
    </source>
</reference>
<evidence type="ECO:0000313" key="11">
    <source>
        <dbReference type="Proteomes" id="UP000199444"/>
    </source>
</evidence>
<dbReference type="NCBIfam" id="NF033484">
    <property type="entry name" value="Stp1_PP2C_phos"/>
    <property type="match status" value="1"/>
</dbReference>
<organism evidence="10 11">
    <name type="scientific">Virgibacillus salinus</name>
    <dbReference type="NCBI Taxonomy" id="553311"/>
    <lineage>
        <taxon>Bacteria</taxon>
        <taxon>Bacillati</taxon>
        <taxon>Bacillota</taxon>
        <taxon>Bacilli</taxon>
        <taxon>Bacillales</taxon>
        <taxon>Bacillaceae</taxon>
        <taxon>Virgibacillus</taxon>
    </lineage>
</organism>
<proteinExistence type="predicted"/>
<evidence type="ECO:0000259" key="9">
    <source>
        <dbReference type="PROSITE" id="PS51746"/>
    </source>
</evidence>
<protein>
    <recommendedName>
        <fullName evidence="2">protein-serine/threonine phosphatase</fullName>
        <ecNumber evidence="2">3.1.3.16</ecNumber>
    </recommendedName>
</protein>
<name>A0A1H1CCV2_9BACI</name>
<comment type="cofactor">
    <cofactor evidence="1">
        <name>Mn(2+)</name>
        <dbReference type="ChEBI" id="CHEBI:29035"/>
    </cofactor>
</comment>